<accession>A0ABT7DKD9</accession>
<dbReference type="Proteomes" id="UP001232750">
    <property type="component" value="Unassembled WGS sequence"/>
</dbReference>
<keyword evidence="1 2" id="KW-0238">DNA-binding</keyword>
<dbReference type="PRINTS" id="PR00455">
    <property type="entry name" value="HTHTETR"/>
</dbReference>
<dbReference type="InterPro" id="IPR001647">
    <property type="entry name" value="HTH_TetR"/>
</dbReference>
<feature type="domain" description="HTH tetR-type" evidence="4">
    <location>
        <begin position="33"/>
        <end position="93"/>
    </location>
</feature>
<evidence type="ECO:0000256" key="2">
    <source>
        <dbReference type="PROSITE-ProRule" id="PRU00335"/>
    </source>
</evidence>
<dbReference type="Gene3D" id="1.10.357.10">
    <property type="entry name" value="Tetracycline Repressor, domain 2"/>
    <property type="match status" value="1"/>
</dbReference>
<feature type="compositionally biased region" description="Polar residues" evidence="3">
    <location>
        <begin position="14"/>
        <end position="23"/>
    </location>
</feature>
<dbReference type="InterPro" id="IPR009057">
    <property type="entry name" value="Homeodomain-like_sf"/>
</dbReference>
<evidence type="ECO:0000313" key="6">
    <source>
        <dbReference type="Proteomes" id="UP001232750"/>
    </source>
</evidence>
<name>A0ABT7DKD9_9ACTN</name>
<dbReference type="InterPro" id="IPR050109">
    <property type="entry name" value="HTH-type_TetR-like_transc_reg"/>
</dbReference>
<proteinExistence type="predicted"/>
<feature type="compositionally biased region" description="Basic and acidic residues" evidence="3">
    <location>
        <begin position="1"/>
        <end position="13"/>
    </location>
</feature>
<evidence type="ECO:0000259" key="4">
    <source>
        <dbReference type="PROSITE" id="PS50977"/>
    </source>
</evidence>
<sequence>MNERRVRGKDGERSATSATSANNPFAKFESLPEERREAIVNAAVETFGRNDYKSASTEAIARRAGISKGLLFFYFKNKKELYLYLMEHLMSKIEALVVDEEFYQIDDFFELFLYAAERKRDVLERFPFLMEFSIRAFYPDHKDIKDTMDNWNWSKIDLMFNTYFKNVRFDRFRDDVDPRYVVDLMIWLADGYMHQQRALRRPISIDGMMDEMRRWCEMLRAYAYKEEYR</sequence>
<protein>
    <submittedName>
        <fullName evidence="5">TetR/AcrR family transcriptional regulator</fullName>
    </submittedName>
</protein>
<dbReference type="EMBL" id="JASJEU010000007">
    <property type="protein sequence ID" value="MDJ1649995.1"/>
    <property type="molecule type" value="Genomic_DNA"/>
</dbReference>
<feature type="region of interest" description="Disordered" evidence="3">
    <location>
        <begin position="1"/>
        <end position="25"/>
    </location>
</feature>
<dbReference type="Gene3D" id="1.10.10.60">
    <property type="entry name" value="Homeodomain-like"/>
    <property type="match status" value="1"/>
</dbReference>
<feature type="DNA-binding region" description="H-T-H motif" evidence="2">
    <location>
        <begin position="56"/>
        <end position="75"/>
    </location>
</feature>
<dbReference type="InterPro" id="IPR036271">
    <property type="entry name" value="Tet_transcr_reg_TetR-rel_C_sf"/>
</dbReference>
<dbReference type="PROSITE" id="PS50977">
    <property type="entry name" value="HTH_TETR_2"/>
    <property type="match status" value="1"/>
</dbReference>
<evidence type="ECO:0000256" key="3">
    <source>
        <dbReference type="SAM" id="MobiDB-lite"/>
    </source>
</evidence>
<organism evidence="5 6">
    <name type="scientific">Gordonibacter faecis</name>
    <dbReference type="NCBI Taxonomy" id="3047475"/>
    <lineage>
        <taxon>Bacteria</taxon>
        <taxon>Bacillati</taxon>
        <taxon>Actinomycetota</taxon>
        <taxon>Coriobacteriia</taxon>
        <taxon>Eggerthellales</taxon>
        <taxon>Eggerthellaceae</taxon>
        <taxon>Gordonibacter</taxon>
    </lineage>
</organism>
<evidence type="ECO:0000256" key="1">
    <source>
        <dbReference type="ARBA" id="ARBA00023125"/>
    </source>
</evidence>
<dbReference type="SUPFAM" id="SSF46689">
    <property type="entry name" value="Homeodomain-like"/>
    <property type="match status" value="1"/>
</dbReference>
<keyword evidence="6" id="KW-1185">Reference proteome</keyword>
<dbReference type="RefSeq" id="WP_283831338.1">
    <property type="nucleotide sequence ID" value="NZ_JASJEU010000007.1"/>
</dbReference>
<evidence type="ECO:0000313" key="5">
    <source>
        <dbReference type="EMBL" id="MDJ1649995.1"/>
    </source>
</evidence>
<dbReference type="PANTHER" id="PTHR30328">
    <property type="entry name" value="TRANSCRIPTIONAL REPRESSOR"/>
    <property type="match status" value="1"/>
</dbReference>
<comment type="caution">
    <text evidence="5">The sequence shown here is derived from an EMBL/GenBank/DDBJ whole genome shotgun (WGS) entry which is preliminary data.</text>
</comment>
<dbReference type="SUPFAM" id="SSF48498">
    <property type="entry name" value="Tetracyclin repressor-like, C-terminal domain"/>
    <property type="match status" value="1"/>
</dbReference>
<reference evidence="5 6" key="1">
    <citation type="submission" date="2023-05" db="EMBL/GenBank/DDBJ databases">
        <title>Gordonibacter KGMB12511T sp. nov., isolated from faeces of healthy Korean.</title>
        <authorList>
            <person name="Kim H.S."/>
            <person name="Kim J.-S."/>
            <person name="Suh M.K."/>
            <person name="Eom M.K."/>
            <person name="Do H.E."/>
            <person name="Lee J.-S."/>
        </authorList>
    </citation>
    <scope>NUCLEOTIDE SEQUENCE [LARGE SCALE GENOMIC DNA]</scope>
    <source>
        <strain evidence="5 6">KGMB12511</strain>
    </source>
</reference>
<dbReference type="PANTHER" id="PTHR30328:SF54">
    <property type="entry name" value="HTH-TYPE TRANSCRIPTIONAL REPRESSOR SCO4008"/>
    <property type="match status" value="1"/>
</dbReference>
<dbReference type="Pfam" id="PF00440">
    <property type="entry name" value="TetR_N"/>
    <property type="match status" value="1"/>
</dbReference>
<gene>
    <name evidence="5" type="ORF">QNJ86_04215</name>
</gene>